<accession>A0A090KRY0</accession>
<evidence type="ECO:0000313" key="2">
    <source>
        <dbReference type="EMBL" id="CEF60240.1"/>
    </source>
</evidence>
<dbReference type="AlphaFoldDB" id="A0A090KRY0"/>
<dbReference type="OMA" id="GYSCYFS"/>
<evidence type="ECO:0000313" key="3">
    <source>
        <dbReference type="Proteomes" id="UP000035682"/>
    </source>
</evidence>
<dbReference type="CTD" id="36385050"/>
<dbReference type="InterPro" id="IPR006150">
    <property type="entry name" value="Cys_repeat_1"/>
</dbReference>
<keyword evidence="1" id="KW-0732">Signal</keyword>
<reference evidence="2" key="1">
    <citation type="submission" date="2014-09" db="EMBL/GenBank/DDBJ databases">
        <authorList>
            <person name="Aslett A.Martin."/>
        </authorList>
    </citation>
    <scope>NUCLEOTIDE SEQUENCE</scope>
    <source>
        <strain evidence="2">ED321 Heterogonic</strain>
    </source>
</reference>
<dbReference type="OrthoDB" id="5837254at2759"/>
<dbReference type="Proteomes" id="UP000035682">
    <property type="component" value="Unplaced"/>
</dbReference>
<gene>
    <name evidence="2 4 5" type="ORF">SRAE_X000197900</name>
</gene>
<reference evidence="3" key="2">
    <citation type="submission" date="2014-09" db="EMBL/GenBank/DDBJ databases">
        <authorList>
            <person name="Martin A.A."/>
        </authorList>
    </citation>
    <scope>NUCLEOTIDE SEQUENCE</scope>
    <source>
        <strain evidence="3">ED321</strain>
    </source>
</reference>
<dbReference type="GeneID" id="36385050"/>
<dbReference type="WormBase" id="SRAE_X000197900">
    <property type="protein sequence ID" value="SRP10364"/>
    <property type="gene ID" value="WBGene00267556"/>
</dbReference>
<dbReference type="EMBL" id="LN609397">
    <property type="protein sequence ID" value="CEF60240.1"/>
    <property type="molecule type" value="Genomic_DNA"/>
</dbReference>
<evidence type="ECO:0000256" key="1">
    <source>
        <dbReference type="SAM" id="SignalP"/>
    </source>
</evidence>
<proteinExistence type="predicted"/>
<feature type="signal peptide" evidence="1">
    <location>
        <begin position="1"/>
        <end position="27"/>
    </location>
</feature>
<organism evidence="2">
    <name type="scientific">Strongyloides ratti</name>
    <name type="common">Parasitic roundworm</name>
    <dbReference type="NCBI Taxonomy" id="34506"/>
    <lineage>
        <taxon>Eukaryota</taxon>
        <taxon>Metazoa</taxon>
        <taxon>Ecdysozoa</taxon>
        <taxon>Nematoda</taxon>
        <taxon>Chromadorea</taxon>
        <taxon>Rhabditida</taxon>
        <taxon>Tylenchina</taxon>
        <taxon>Panagrolaimomorpha</taxon>
        <taxon>Strongyloidoidea</taxon>
        <taxon>Strongyloididae</taxon>
        <taxon>Strongyloides</taxon>
    </lineage>
</organism>
<evidence type="ECO:0000313" key="4">
    <source>
        <dbReference type="WBParaSite" id="SRAE_X000197900.1"/>
    </source>
</evidence>
<dbReference type="RefSeq" id="XP_024499449.1">
    <property type="nucleotide sequence ID" value="XM_024655051.1"/>
</dbReference>
<sequence>MMYIFILKKFLFLSILLITFSFNLSLASEDYRYHCPSGLAKKDNTGVYAQCLPGDYNIHTCGDNYYCFFSGFNYICCPEGKDIKTKTVNIDDIECPFNSFVQLDGAGEMIQCKRNNDCIGLNSQCNKGYCCSESKKIEATNYRVNPRKKEKKVVKVDLSTLDCPHPYLTVLNDESLPTVCSKFKPCSSSSEDCLSVGKVSICCEKLSSAADVDDSDESTETGPNILKVYEETSDEKTIESKENNENIFNESKSIPSTTKKIDTTTEVTIKKSQMFGGKIIKNEEPLEITETTTLRTTKKKLVGNSITIPLISSTKVDEELTKVKKNELEALPITRSKIHSSKNIKTSYDAIKLEPHFMGGYQKVEQEEDKNNKRIIVQKFLMDQIKKGWPYEDQFYWPEGYSE</sequence>
<protein>
    <submittedName>
        <fullName evidence="2 4">Cysteine-rich repeat-containing protein</fullName>
    </submittedName>
</protein>
<keyword evidence="3" id="KW-1185">Reference proteome</keyword>
<evidence type="ECO:0000313" key="5">
    <source>
        <dbReference type="WormBase" id="SRAE_X000197900"/>
    </source>
</evidence>
<dbReference type="SMART" id="SM00289">
    <property type="entry name" value="WR1"/>
    <property type="match status" value="2"/>
</dbReference>
<dbReference type="WBParaSite" id="SRAE_X000197900.1">
    <property type="protein sequence ID" value="SRAE_X000197900.1"/>
    <property type="gene ID" value="WBGene00267556"/>
</dbReference>
<name>A0A090KRY0_STRRB</name>
<reference evidence="4" key="3">
    <citation type="submission" date="2020-12" db="UniProtKB">
        <authorList>
            <consortium name="WormBaseParasite"/>
        </authorList>
    </citation>
    <scope>IDENTIFICATION</scope>
</reference>
<feature type="chain" id="PRO_5015030033" evidence="1">
    <location>
        <begin position="28"/>
        <end position="403"/>
    </location>
</feature>